<dbReference type="Proteomes" id="UP000019141">
    <property type="component" value="Unassembled WGS sequence"/>
</dbReference>
<evidence type="ECO:0000313" key="3">
    <source>
        <dbReference type="Proteomes" id="UP000019141"/>
    </source>
</evidence>
<dbReference type="Pfam" id="PF00578">
    <property type="entry name" value="AhpC-TSA"/>
    <property type="match status" value="1"/>
</dbReference>
<gene>
    <name evidence="2" type="ORF">ETSY1_23320</name>
</gene>
<keyword evidence="3" id="KW-1185">Reference proteome</keyword>
<sequence length="86" mass="9842">MQVNYCKLAVVSTDPPEILAAFRTGLDATFTFLSDHERQAIRQLDMVEVTPPDFKYGLLALPYTFSLKPDLTIHAIYDGWCWCRDT</sequence>
<evidence type="ECO:0000259" key="1">
    <source>
        <dbReference type="Pfam" id="PF00578"/>
    </source>
</evidence>
<dbReference type="EMBL" id="AZHW01000685">
    <property type="protein sequence ID" value="ETW97264.1"/>
    <property type="molecule type" value="Genomic_DNA"/>
</dbReference>
<feature type="non-terminal residue" evidence="2">
    <location>
        <position position="86"/>
    </location>
</feature>
<dbReference type="GO" id="GO:0016209">
    <property type="term" value="F:antioxidant activity"/>
    <property type="evidence" value="ECO:0007669"/>
    <property type="project" value="InterPro"/>
</dbReference>
<comment type="caution">
    <text evidence="2">The sequence shown here is derived from an EMBL/GenBank/DDBJ whole genome shotgun (WGS) entry which is preliminary data.</text>
</comment>
<reference evidence="2 3" key="1">
    <citation type="journal article" date="2014" name="Nature">
        <title>An environmental bacterial taxon with a large and distinct metabolic repertoire.</title>
        <authorList>
            <person name="Wilson M.C."/>
            <person name="Mori T."/>
            <person name="Ruckert C."/>
            <person name="Uria A.R."/>
            <person name="Helf M.J."/>
            <person name="Takada K."/>
            <person name="Gernert C."/>
            <person name="Steffens U.A."/>
            <person name="Heycke N."/>
            <person name="Schmitt S."/>
            <person name="Rinke C."/>
            <person name="Helfrich E.J."/>
            <person name="Brachmann A.O."/>
            <person name="Gurgui C."/>
            <person name="Wakimoto T."/>
            <person name="Kracht M."/>
            <person name="Crusemann M."/>
            <person name="Hentschel U."/>
            <person name="Abe I."/>
            <person name="Matsunaga S."/>
            <person name="Kalinowski J."/>
            <person name="Takeyama H."/>
            <person name="Piel J."/>
        </authorList>
    </citation>
    <scope>NUCLEOTIDE SEQUENCE [LARGE SCALE GENOMIC DNA]</scope>
    <source>
        <strain evidence="3">TSY1</strain>
    </source>
</reference>
<dbReference type="InterPro" id="IPR036249">
    <property type="entry name" value="Thioredoxin-like_sf"/>
</dbReference>
<name>W4LH68_ENTF1</name>
<dbReference type="AlphaFoldDB" id="W4LH68"/>
<dbReference type="InterPro" id="IPR000866">
    <property type="entry name" value="AhpC/TSA"/>
</dbReference>
<evidence type="ECO:0000313" key="2">
    <source>
        <dbReference type="EMBL" id="ETW97264.1"/>
    </source>
</evidence>
<feature type="domain" description="Alkyl hydroperoxide reductase subunit C/ Thiol specific antioxidant" evidence="1">
    <location>
        <begin position="5"/>
        <end position="75"/>
    </location>
</feature>
<protein>
    <recommendedName>
        <fullName evidence="1">Alkyl hydroperoxide reductase subunit C/ Thiol specific antioxidant domain-containing protein</fullName>
    </recommendedName>
</protein>
<dbReference type="GO" id="GO:0016491">
    <property type="term" value="F:oxidoreductase activity"/>
    <property type="evidence" value="ECO:0007669"/>
    <property type="project" value="InterPro"/>
</dbReference>
<organism evidence="2 3">
    <name type="scientific">Entotheonella factor</name>
    <dbReference type="NCBI Taxonomy" id="1429438"/>
    <lineage>
        <taxon>Bacteria</taxon>
        <taxon>Pseudomonadati</taxon>
        <taxon>Nitrospinota/Tectimicrobiota group</taxon>
        <taxon>Candidatus Tectimicrobiota</taxon>
        <taxon>Candidatus Entotheonellia</taxon>
        <taxon>Candidatus Entotheonellales</taxon>
        <taxon>Candidatus Entotheonellaceae</taxon>
        <taxon>Candidatus Entotheonella</taxon>
    </lineage>
</organism>
<dbReference type="HOGENOM" id="CLU_2502991_0_0_7"/>
<proteinExistence type="predicted"/>
<accession>W4LH68</accession>
<dbReference type="Gene3D" id="3.40.30.10">
    <property type="entry name" value="Glutaredoxin"/>
    <property type="match status" value="1"/>
</dbReference>
<dbReference type="SUPFAM" id="SSF52833">
    <property type="entry name" value="Thioredoxin-like"/>
    <property type="match status" value="1"/>
</dbReference>